<evidence type="ECO:0000259" key="6">
    <source>
        <dbReference type="Pfam" id="PF01676"/>
    </source>
</evidence>
<dbReference type="PANTHER" id="PTHR31209">
    <property type="entry name" value="COFACTOR-INDEPENDENT PHOSPHOGLYCERATE MUTASE"/>
    <property type="match status" value="1"/>
</dbReference>
<proteinExistence type="inferred from homology"/>
<dbReference type="GO" id="GO:0004619">
    <property type="term" value="F:phosphoglycerate mutase activity"/>
    <property type="evidence" value="ECO:0007669"/>
    <property type="project" value="UniProtKB-EC"/>
</dbReference>
<dbReference type="GO" id="GO:0006096">
    <property type="term" value="P:glycolytic process"/>
    <property type="evidence" value="ECO:0007669"/>
    <property type="project" value="UniProtKB-KW"/>
</dbReference>
<dbReference type="InterPro" id="IPR006124">
    <property type="entry name" value="Metalloenzyme"/>
</dbReference>
<dbReference type="InterPro" id="IPR042253">
    <property type="entry name" value="Pglycerate_mutase_ApgM_sf"/>
</dbReference>
<feature type="non-terminal residue" evidence="7">
    <location>
        <position position="367"/>
    </location>
</feature>
<feature type="domain" description="Metalloenzyme" evidence="6">
    <location>
        <begin position="22"/>
        <end position="362"/>
    </location>
</feature>
<dbReference type="PIRSF" id="PIRSF006392">
    <property type="entry name" value="IPGAM_arch"/>
    <property type="match status" value="1"/>
</dbReference>
<dbReference type="Gene3D" id="3.40.720.10">
    <property type="entry name" value="Alkaline Phosphatase, subunit A"/>
    <property type="match status" value="2"/>
</dbReference>
<comment type="catalytic activity">
    <reaction evidence="1">
        <text>(2R)-2-phosphoglycerate = (2R)-3-phosphoglycerate</text>
        <dbReference type="Rhea" id="RHEA:15901"/>
        <dbReference type="ChEBI" id="CHEBI:58272"/>
        <dbReference type="ChEBI" id="CHEBI:58289"/>
        <dbReference type="EC" id="5.4.2.12"/>
    </reaction>
</comment>
<evidence type="ECO:0000256" key="1">
    <source>
        <dbReference type="ARBA" id="ARBA00000370"/>
    </source>
</evidence>
<accession>X1A604</accession>
<gene>
    <name evidence="7" type="ORF">S01H4_17900</name>
</gene>
<protein>
    <recommendedName>
        <fullName evidence="6">Metalloenzyme domain-containing protein</fullName>
    </recommendedName>
</protein>
<comment type="caution">
    <text evidence="7">The sequence shown here is derived from an EMBL/GenBank/DDBJ whole genome shotgun (WGS) entry which is preliminary data.</text>
</comment>
<dbReference type="PANTHER" id="PTHR31209:SF0">
    <property type="entry name" value="METALLOENZYME DOMAIN-CONTAINING PROTEIN"/>
    <property type="match status" value="1"/>
</dbReference>
<dbReference type="NCBIfam" id="TIGR00306">
    <property type="entry name" value="apgM"/>
    <property type="match status" value="1"/>
</dbReference>
<sequence length="367" mass="39632">MKPPKTPLDYEVLFNRASTPGKIVLLIIDGLGGLPHPQTGKTELETADTPNLDQLAAEAICGVIDPVSPGITPGSVPGHLALFGYDPFSCSIGRGVPEAVGVDFPLESGDVAARGNFCTVDETGLVTDRRAGRISTEKCTELCHLLDGLVIENVEIFVSLVKEHRFIAVFRGEGLEPDITDSDPQQVGVAPKPITALNPQAGKTANIATQFIAQAKATLAGHHPANMVLLRGFSQRPQFPTVGEIYKLKPAAIASYPMYRGLAKLVGMEVLETGNSIEDEMATLKQNYADYDFFFLHIKGTDSAGEDGDFDRKVKIIEQVDRALPSLIDIKPDVLVVTGDHSTPALLRGHSWHPVPILLRSKWCRPD</sequence>
<comment type="similarity">
    <text evidence="4">Belongs to the BPG-independent phosphoglycerate mutase family. A-PGAM subfamily.</text>
</comment>
<comment type="pathway">
    <text evidence="3">Carbohydrate degradation.</text>
</comment>
<dbReference type="SUPFAM" id="SSF53649">
    <property type="entry name" value="Alkaline phosphatase-like"/>
    <property type="match status" value="1"/>
</dbReference>
<evidence type="ECO:0000256" key="5">
    <source>
        <dbReference type="ARBA" id="ARBA00023152"/>
    </source>
</evidence>
<dbReference type="InterPro" id="IPR004456">
    <property type="entry name" value="Pglycerate_mutase_ApgM"/>
</dbReference>
<comment type="function">
    <text evidence="2">Catalyzes the interconversion of 2-phosphoglycerate and 3-phosphoglycerate.</text>
</comment>
<name>X1A604_9ZZZZ</name>
<keyword evidence="5" id="KW-0324">Glycolysis</keyword>
<dbReference type="InterPro" id="IPR017850">
    <property type="entry name" value="Alkaline_phosphatase_core_sf"/>
</dbReference>
<evidence type="ECO:0000313" key="7">
    <source>
        <dbReference type="EMBL" id="GAG65597.1"/>
    </source>
</evidence>
<dbReference type="NCBIfam" id="NF003160">
    <property type="entry name" value="PRK04135.1"/>
    <property type="match status" value="1"/>
</dbReference>
<dbReference type="Pfam" id="PF10143">
    <property type="entry name" value="PhosphMutase"/>
    <property type="match status" value="1"/>
</dbReference>
<evidence type="ECO:0000256" key="2">
    <source>
        <dbReference type="ARBA" id="ARBA00002315"/>
    </source>
</evidence>
<dbReference type="AlphaFoldDB" id="X1A604"/>
<dbReference type="CDD" id="cd16011">
    <property type="entry name" value="iPGM_like"/>
    <property type="match status" value="1"/>
</dbReference>
<organism evidence="7">
    <name type="scientific">marine sediment metagenome</name>
    <dbReference type="NCBI Taxonomy" id="412755"/>
    <lineage>
        <taxon>unclassified sequences</taxon>
        <taxon>metagenomes</taxon>
        <taxon>ecological metagenomes</taxon>
    </lineage>
</organism>
<dbReference type="GO" id="GO:0046872">
    <property type="term" value="F:metal ion binding"/>
    <property type="evidence" value="ECO:0007669"/>
    <property type="project" value="InterPro"/>
</dbReference>
<dbReference type="EMBL" id="BART01007910">
    <property type="protein sequence ID" value="GAG65597.1"/>
    <property type="molecule type" value="Genomic_DNA"/>
</dbReference>
<evidence type="ECO:0000256" key="3">
    <source>
        <dbReference type="ARBA" id="ARBA00004921"/>
    </source>
</evidence>
<evidence type="ECO:0000256" key="4">
    <source>
        <dbReference type="ARBA" id="ARBA00005524"/>
    </source>
</evidence>
<reference evidence="7" key="1">
    <citation type="journal article" date="2014" name="Front. Microbiol.">
        <title>High frequency of phylogenetically diverse reductive dehalogenase-homologous genes in deep subseafloor sedimentary metagenomes.</title>
        <authorList>
            <person name="Kawai M."/>
            <person name="Futagami T."/>
            <person name="Toyoda A."/>
            <person name="Takaki Y."/>
            <person name="Nishi S."/>
            <person name="Hori S."/>
            <person name="Arai W."/>
            <person name="Tsubouchi T."/>
            <person name="Morono Y."/>
            <person name="Uchiyama I."/>
            <person name="Ito T."/>
            <person name="Fujiyama A."/>
            <person name="Inagaki F."/>
            <person name="Takami H."/>
        </authorList>
    </citation>
    <scope>NUCLEOTIDE SEQUENCE</scope>
    <source>
        <strain evidence="7">Expedition CK06-06</strain>
    </source>
</reference>
<dbReference type="Pfam" id="PF01676">
    <property type="entry name" value="Metalloenzyme"/>
    <property type="match status" value="1"/>
</dbReference>
<dbReference type="Gene3D" id="3.30.70.2130">
    <property type="entry name" value="Metalloenzyme domain"/>
    <property type="match status" value="1"/>
</dbReference>